<proteinExistence type="predicted"/>
<accession>A0A4P7MYI8</accession>
<evidence type="ECO:0000313" key="2">
    <source>
        <dbReference type="Proteomes" id="UP000294847"/>
    </source>
</evidence>
<gene>
    <name evidence="1" type="ORF">PoMZ_09003</name>
</gene>
<dbReference type="AlphaFoldDB" id="A0A4P7MYI8"/>
<protein>
    <submittedName>
        <fullName evidence="1">Uncharacterized protein</fullName>
    </submittedName>
</protein>
<evidence type="ECO:0000313" key="1">
    <source>
        <dbReference type="EMBL" id="QBZ53326.1"/>
    </source>
</evidence>
<name>A0A4P7MYI8_PYROR</name>
<organism evidence="1 2">
    <name type="scientific">Pyricularia oryzae</name>
    <name type="common">Rice blast fungus</name>
    <name type="synonym">Magnaporthe oryzae</name>
    <dbReference type="NCBI Taxonomy" id="318829"/>
    <lineage>
        <taxon>Eukaryota</taxon>
        <taxon>Fungi</taxon>
        <taxon>Dikarya</taxon>
        <taxon>Ascomycota</taxon>
        <taxon>Pezizomycotina</taxon>
        <taxon>Sordariomycetes</taxon>
        <taxon>Sordariomycetidae</taxon>
        <taxon>Magnaporthales</taxon>
        <taxon>Pyriculariaceae</taxon>
        <taxon>Pyricularia</taxon>
    </lineage>
</organism>
<dbReference type="Proteomes" id="UP000294847">
    <property type="component" value="Chromosome 1"/>
</dbReference>
<reference evidence="1 2" key="1">
    <citation type="journal article" date="2019" name="Mol. Biol. Evol.">
        <title>Blast fungal genomes show frequent chromosomal changes, gene gains and losses, and effector gene turnover.</title>
        <authorList>
            <person name="Gomez Luciano L.B."/>
            <person name="Jason Tsai I."/>
            <person name="Chuma I."/>
            <person name="Tosa Y."/>
            <person name="Chen Y.H."/>
            <person name="Li J.Y."/>
            <person name="Li M.Y."/>
            <person name="Jade Lu M.Y."/>
            <person name="Nakayashiki H."/>
            <person name="Li W.H."/>
        </authorList>
    </citation>
    <scope>NUCLEOTIDE SEQUENCE [LARGE SCALE GENOMIC DNA]</scope>
    <source>
        <strain evidence="1">MZ5-1-6</strain>
    </source>
</reference>
<dbReference type="EMBL" id="CP034204">
    <property type="protein sequence ID" value="QBZ53326.1"/>
    <property type="molecule type" value="Genomic_DNA"/>
</dbReference>
<sequence length="137" mass="16157">MEIKPFGSDRLGLQNCRRDSNVPPLKNIINRDIIIKLKDLLQSYDDAFIAFNQIMAMETFLFIKDTKQLNLRTEFTLGEIYKTRMLRADFDSKSHTDPFQRQIHKWLRTFHFKRQTKNAIGEAELSQPRPSKSSTYS</sequence>